<evidence type="ECO:0000313" key="2">
    <source>
        <dbReference type="Proteomes" id="UP000839052"/>
    </source>
</evidence>
<dbReference type="Proteomes" id="UP000839052">
    <property type="component" value="Chromosome"/>
</dbReference>
<sequence length="93" mass="11100">MFNKEIVMETLNCLPNAYPQMLEKRFPHVLSKIIELWDSPHCEAYFTDLLQPNGRGGGRLNRDGFPDEAWQEIFQLNELCWMRRSKLDDSQYY</sequence>
<reference evidence="1 2" key="1">
    <citation type="submission" date="2021-10" db="EMBL/GenBank/DDBJ databases">
        <authorList>
            <person name="Koch H."/>
        </authorList>
    </citation>
    <scope>NUCLEOTIDE SEQUENCE [LARGE SCALE GENOMIC DNA]</scope>
    <source>
        <strain evidence="1">6680</strain>
    </source>
</reference>
<evidence type="ECO:0000313" key="1">
    <source>
        <dbReference type="EMBL" id="CAG9933218.1"/>
    </source>
</evidence>
<proteinExistence type="predicted"/>
<gene>
    <name evidence="1" type="ORF">NTG6680_1969</name>
</gene>
<organism evidence="1 2">
    <name type="scientific">Candidatus Nitrotoga arctica</name>
    <dbReference type="NCBI Taxonomy" id="453162"/>
    <lineage>
        <taxon>Bacteria</taxon>
        <taxon>Pseudomonadati</taxon>
        <taxon>Pseudomonadota</taxon>
        <taxon>Betaproteobacteria</taxon>
        <taxon>Nitrosomonadales</taxon>
        <taxon>Gallionellaceae</taxon>
        <taxon>Candidatus Nitrotoga</taxon>
    </lineage>
</organism>
<name>A0ABM8Z0F9_9PROT</name>
<keyword evidence="2" id="KW-1185">Reference proteome</keyword>
<evidence type="ECO:0008006" key="3">
    <source>
        <dbReference type="Google" id="ProtNLM"/>
    </source>
</evidence>
<protein>
    <recommendedName>
        <fullName evidence="3">Transposase, Mutator family</fullName>
    </recommendedName>
</protein>
<dbReference type="EMBL" id="OU912926">
    <property type="protein sequence ID" value="CAG9933218.1"/>
    <property type="molecule type" value="Genomic_DNA"/>
</dbReference>
<accession>A0ABM8Z0F9</accession>